<protein>
    <submittedName>
        <fullName evidence="8">Xanthine permease</fullName>
    </submittedName>
</protein>
<dbReference type="Proteomes" id="UP000596427">
    <property type="component" value="Chromosome"/>
</dbReference>
<feature type="transmembrane region" description="Helical" evidence="7">
    <location>
        <begin position="361"/>
        <end position="381"/>
    </location>
</feature>
<evidence type="ECO:0000313" key="9">
    <source>
        <dbReference type="Proteomes" id="UP000596427"/>
    </source>
</evidence>
<keyword evidence="9" id="KW-1185">Reference proteome</keyword>
<dbReference type="RefSeq" id="WP_203194044.1">
    <property type="nucleotide sequence ID" value="NZ_CP063362.1"/>
</dbReference>
<evidence type="ECO:0000256" key="3">
    <source>
        <dbReference type="ARBA" id="ARBA00022448"/>
    </source>
</evidence>
<dbReference type="GO" id="GO:0005886">
    <property type="term" value="C:plasma membrane"/>
    <property type="evidence" value="ECO:0007669"/>
    <property type="project" value="TreeGrafter"/>
</dbReference>
<dbReference type="KEGG" id="xdi:EZH22_01395"/>
<organism evidence="8 9">
    <name type="scientific">Xanthobacter dioxanivorans</name>
    <dbReference type="NCBI Taxonomy" id="2528964"/>
    <lineage>
        <taxon>Bacteria</taxon>
        <taxon>Pseudomonadati</taxon>
        <taxon>Pseudomonadota</taxon>
        <taxon>Alphaproteobacteria</taxon>
        <taxon>Hyphomicrobiales</taxon>
        <taxon>Xanthobacteraceae</taxon>
        <taxon>Xanthobacter</taxon>
    </lineage>
</organism>
<feature type="transmembrane region" description="Helical" evidence="7">
    <location>
        <begin position="55"/>
        <end position="73"/>
    </location>
</feature>
<dbReference type="AlphaFoldDB" id="A0A974SJ48"/>
<evidence type="ECO:0000256" key="1">
    <source>
        <dbReference type="ARBA" id="ARBA00004141"/>
    </source>
</evidence>
<sequence>MVTARLRYDLKSSPPPAVLLASAAQHMGLMAVTLVFPLLVAQAAGADAATQTRYLALAMLAMGISTLLQAWGGRVFGLPQIGSGFLLPAVFTAAYLPAALAAARTGGLEAVAGLTIAAGLTQIVFSRVMGRFRPFLPIEIVGLVVMMIGIILGIVAFKLIVGFDEAHPLSLAGTGAALAALATMIVLAVWGSPRLRAMAVLVGLAAGTAFHFAAGLGAPPTGVPPAGPPDLLAWPLTWPLVWPLVTPSFEAALLPGFLAGALACTLRSFGDMVASQRANNRDWKRPDYANIEAGVLADGLGTFSAGLIGTMGLNTYSASVGLSVATEVLARRVALAVGIGWIALACLPGSTVVVMAIPRGVLGAALLFASAFIVLSGVAILGQRLLDARRTIVVGLGFLVGVSFDELPAFYAQNLSPALQSVVSSSLMLGLFTALTLNALFRIGARKSNRMAWAPAAGFPPLRQFLLDAGGIDGARADAVARLVQLAEEFATAARSLVGTREGAQEGAQVAVTTRFDEYVLELAFVWQGRPLQPGPAPTFDDGVDEDAMLNGITLLLMERIADRLTRRTLSDGRHELVCQVDQ</sequence>
<feature type="transmembrane region" description="Helical" evidence="7">
    <location>
        <begin position="140"/>
        <end position="163"/>
    </location>
</feature>
<feature type="transmembrane region" description="Helical" evidence="7">
    <location>
        <begin position="393"/>
        <end position="412"/>
    </location>
</feature>
<evidence type="ECO:0000256" key="4">
    <source>
        <dbReference type="ARBA" id="ARBA00022692"/>
    </source>
</evidence>
<feature type="transmembrane region" description="Helical" evidence="7">
    <location>
        <begin position="197"/>
        <end position="220"/>
    </location>
</feature>
<feature type="transmembrane region" description="Helical" evidence="7">
    <location>
        <begin position="418"/>
        <end position="441"/>
    </location>
</feature>
<evidence type="ECO:0000313" key="8">
    <source>
        <dbReference type="EMBL" id="QRG07132.1"/>
    </source>
</evidence>
<feature type="transmembrane region" description="Helical" evidence="7">
    <location>
        <begin position="85"/>
        <end position="104"/>
    </location>
</feature>
<feature type="transmembrane region" description="Helical" evidence="7">
    <location>
        <begin position="110"/>
        <end position="128"/>
    </location>
</feature>
<dbReference type="GO" id="GO:0042907">
    <property type="term" value="F:xanthine transmembrane transporter activity"/>
    <property type="evidence" value="ECO:0007669"/>
    <property type="project" value="TreeGrafter"/>
</dbReference>
<comment type="similarity">
    <text evidence="2">Belongs to the nucleobase:cation symporter-2 (NCS2) (TC 2.A.40) family.</text>
</comment>
<proteinExistence type="inferred from homology"/>
<reference evidence="8 9" key="1">
    <citation type="submission" date="2020-10" db="EMBL/GenBank/DDBJ databases">
        <title>Degradation of 1,4-Dioxane by Xanthobacter sp. YN2, via a Novel Group-2 Soluble Di-Iron Monooxygenase.</title>
        <authorList>
            <person name="Ma F."/>
            <person name="Wang Y."/>
            <person name="Yang J."/>
            <person name="Guo H."/>
            <person name="Su D."/>
            <person name="Yu L."/>
        </authorList>
    </citation>
    <scope>NUCLEOTIDE SEQUENCE [LARGE SCALE GENOMIC DNA]</scope>
    <source>
        <strain evidence="8 9">YN2</strain>
    </source>
</reference>
<comment type="subcellular location">
    <subcellularLocation>
        <location evidence="1">Membrane</location>
        <topology evidence="1">Multi-pass membrane protein</topology>
    </subcellularLocation>
</comment>
<dbReference type="Pfam" id="PF00860">
    <property type="entry name" value="Xan_ur_permease"/>
    <property type="match status" value="1"/>
</dbReference>
<dbReference type="PANTHER" id="PTHR42810">
    <property type="entry name" value="PURINE PERMEASE C1399.01C-RELATED"/>
    <property type="match status" value="1"/>
</dbReference>
<feature type="transmembrane region" description="Helical" evidence="7">
    <location>
        <begin position="169"/>
        <end position="190"/>
    </location>
</feature>
<evidence type="ECO:0000256" key="6">
    <source>
        <dbReference type="ARBA" id="ARBA00023136"/>
    </source>
</evidence>
<dbReference type="EMBL" id="CP063362">
    <property type="protein sequence ID" value="QRG07132.1"/>
    <property type="molecule type" value="Genomic_DNA"/>
</dbReference>
<keyword evidence="3" id="KW-0813">Transport</keyword>
<name>A0A974SJ48_9HYPH</name>
<evidence type="ECO:0000256" key="7">
    <source>
        <dbReference type="SAM" id="Phobius"/>
    </source>
</evidence>
<keyword evidence="6 7" id="KW-0472">Membrane</keyword>
<keyword evidence="5 7" id="KW-1133">Transmembrane helix</keyword>
<feature type="transmembrane region" description="Helical" evidence="7">
    <location>
        <begin position="333"/>
        <end position="355"/>
    </location>
</feature>
<keyword evidence="4 7" id="KW-0812">Transmembrane</keyword>
<accession>A0A974SJ48</accession>
<feature type="transmembrane region" description="Helical" evidence="7">
    <location>
        <begin position="240"/>
        <end position="266"/>
    </location>
</feature>
<gene>
    <name evidence="8" type="ORF">EZH22_01395</name>
</gene>
<dbReference type="PANTHER" id="PTHR42810:SF2">
    <property type="entry name" value="PURINE PERMEASE C1399.01C-RELATED"/>
    <property type="match status" value="1"/>
</dbReference>
<evidence type="ECO:0000256" key="5">
    <source>
        <dbReference type="ARBA" id="ARBA00022989"/>
    </source>
</evidence>
<evidence type="ECO:0000256" key="2">
    <source>
        <dbReference type="ARBA" id="ARBA00008821"/>
    </source>
</evidence>
<dbReference type="InterPro" id="IPR006043">
    <property type="entry name" value="NCS2"/>
</dbReference>